<dbReference type="KEGG" id="sky:D0C37_08255"/>
<dbReference type="Proteomes" id="UP000259636">
    <property type="component" value="Chromosome"/>
</dbReference>
<proteinExistence type="predicted"/>
<protein>
    <submittedName>
        <fullName evidence="2">Alpha/beta hydrolase</fullName>
    </submittedName>
</protein>
<organism evidence="2 3">
    <name type="scientific">Streptomyces koyangensis</name>
    <dbReference type="NCBI Taxonomy" id="188770"/>
    <lineage>
        <taxon>Bacteria</taxon>
        <taxon>Bacillati</taxon>
        <taxon>Actinomycetota</taxon>
        <taxon>Actinomycetes</taxon>
        <taxon>Kitasatosporales</taxon>
        <taxon>Streptomycetaceae</taxon>
        <taxon>Streptomyces</taxon>
        <taxon>Streptomyces aurantiacus group</taxon>
    </lineage>
</organism>
<gene>
    <name evidence="2" type="ORF">D0C37_08255</name>
</gene>
<dbReference type="GeneID" id="300114185"/>
<dbReference type="EMBL" id="CP031742">
    <property type="protein sequence ID" value="AXQ54591.1"/>
    <property type="molecule type" value="Genomic_DNA"/>
</dbReference>
<dbReference type="AlphaFoldDB" id="A0A385D9K9"/>
<dbReference type="InterPro" id="IPR000073">
    <property type="entry name" value="AB_hydrolase_1"/>
</dbReference>
<dbReference type="PANTHER" id="PTHR43194:SF2">
    <property type="entry name" value="PEROXISOMAL MEMBRANE PROTEIN LPX1"/>
    <property type="match status" value="1"/>
</dbReference>
<dbReference type="InterPro" id="IPR050228">
    <property type="entry name" value="Carboxylesterase_BioH"/>
</dbReference>
<dbReference type="RefSeq" id="WP_117349046.1">
    <property type="nucleotide sequence ID" value="NZ_CP031742.1"/>
</dbReference>
<accession>A0A385D9K9</accession>
<dbReference type="InterPro" id="IPR029058">
    <property type="entry name" value="AB_hydrolase_fold"/>
</dbReference>
<sequence>MDTVVSRDGTPIVYEARGEGPALVLVGGAMTTGEHAAPLADLLADSFTVVTYDRRGRGRSGDTRPYAVRREVEDLAEVIRAAGGPAALYGVSSGAALVLHAASAGLEVSRVALYEPPFTVGGADPSRREAYRSRLVALLAADDRGGAVELFMTHIGLPPGVIAGARQSPAWPGLEAVAPTLAYDDALLGDGAPPLDRLTLVSVPALVMAGSASPPAMTEAARTVAEALPDGTYRELDGQTHDVAPEAVAAALREFLLP</sequence>
<name>A0A385D9K9_9ACTN</name>
<dbReference type="PANTHER" id="PTHR43194">
    <property type="entry name" value="HYDROLASE ALPHA/BETA FOLD FAMILY"/>
    <property type="match status" value="1"/>
</dbReference>
<evidence type="ECO:0000259" key="1">
    <source>
        <dbReference type="Pfam" id="PF12697"/>
    </source>
</evidence>
<dbReference type="SUPFAM" id="SSF53474">
    <property type="entry name" value="alpha/beta-Hydrolases"/>
    <property type="match status" value="1"/>
</dbReference>
<feature type="domain" description="AB hydrolase-1" evidence="1">
    <location>
        <begin position="23"/>
        <end position="251"/>
    </location>
</feature>
<dbReference type="GO" id="GO:0016787">
    <property type="term" value="F:hydrolase activity"/>
    <property type="evidence" value="ECO:0007669"/>
    <property type="project" value="UniProtKB-KW"/>
</dbReference>
<evidence type="ECO:0000313" key="2">
    <source>
        <dbReference type="EMBL" id="AXQ54591.1"/>
    </source>
</evidence>
<reference evidence="2 3" key="1">
    <citation type="submission" date="2018-08" db="EMBL/GenBank/DDBJ databases">
        <authorList>
            <person name="Ferrada E.E."/>
            <person name="Latorre B.A."/>
        </authorList>
    </citation>
    <scope>NUCLEOTIDE SEQUENCE [LARGE SCALE GENOMIC DNA]</scope>
    <source>
        <strain evidence="2 3">VK-A60T</strain>
    </source>
</reference>
<evidence type="ECO:0000313" key="3">
    <source>
        <dbReference type="Proteomes" id="UP000259636"/>
    </source>
</evidence>
<dbReference type="Gene3D" id="3.40.50.1820">
    <property type="entry name" value="alpha/beta hydrolase"/>
    <property type="match status" value="1"/>
</dbReference>
<keyword evidence="2" id="KW-0378">Hydrolase</keyword>
<dbReference type="Pfam" id="PF12697">
    <property type="entry name" value="Abhydrolase_6"/>
    <property type="match status" value="1"/>
</dbReference>